<dbReference type="Proteomes" id="UP000006230">
    <property type="component" value="Unassembled WGS sequence"/>
</dbReference>
<protein>
    <submittedName>
        <fullName evidence="1">Uncharacterized protein</fullName>
    </submittedName>
</protein>
<dbReference type="eggNOG" id="COG3501">
    <property type="taxonomic scope" value="Bacteria"/>
</dbReference>
<keyword evidence="2" id="KW-1185">Reference proteome</keyword>
<evidence type="ECO:0000313" key="1">
    <source>
        <dbReference type="EMBL" id="EAU45638.1"/>
    </source>
</evidence>
<gene>
    <name evidence="1" type="ORF">R2601_22132</name>
</gene>
<proteinExistence type="predicted"/>
<dbReference type="EMBL" id="AATQ01000024">
    <property type="protein sequence ID" value="EAU45638.1"/>
    <property type="molecule type" value="Genomic_DNA"/>
</dbReference>
<feature type="non-terminal residue" evidence="1">
    <location>
        <position position="1"/>
    </location>
</feature>
<evidence type="ECO:0000313" key="2">
    <source>
        <dbReference type="Proteomes" id="UP000006230"/>
    </source>
</evidence>
<comment type="caution">
    <text evidence="1">The sequence shown here is derived from an EMBL/GenBank/DDBJ whole genome shotgun (WGS) entry which is preliminary data.</text>
</comment>
<accession>Q0FN04</accession>
<organism evidence="1 2">
    <name type="scientific">Salipiger bermudensis (strain DSM 26914 / JCM 13377 / KCTC 12554 / HTCC2601)</name>
    <name type="common">Pelagibaca bermudensis</name>
    <dbReference type="NCBI Taxonomy" id="314265"/>
    <lineage>
        <taxon>Bacteria</taxon>
        <taxon>Pseudomonadati</taxon>
        <taxon>Pseudomonadota</taxon>
        <taxon>Alphaproteobacteria</taxon>
        <taxon>Rhodobacterales</taxon>
        <taxon>Roseobacteraceae</taxon>
        <taxon>Salipiger</taxon>
    </lineage>
</organism>
<reference evidence="1 2" key="1">
    <citation type="journal article" date="2010" name="J. Bacteriol.">
        <title>Genome sequences of Pelagibaca bermudensis HTCC2601T and Maritimibacter alkaliphilus HTCC2654T, the type strains of two marine Roseobacter genera.</title>
        <authorList>
            <person name="Thrash J.C."/>
            <person name="Cho J.C."/>
            <person name="Ferriera S."/>
            <person name="Johnson J."/>
            <person name="Vergin K.L."/>
            <person name="Giovannoni S.J."/>
        </authorList>
    </citation>
    <scope>NUCLEOTIDE SEQUENCE [LARGE SCALE GENOMIC DNA]</scope>
    <source>
        <strain evidence="2">DSM 26914 / JCM 13377 / KCTC 12554 / HTCC2601</strain>
    </source>
</reference>
<sequence>LGGQRPHHRRQGQHQLTCGKASIVMKKDGSITIKGKDISIDGSGKITAKASSDMTLKGSKINQN</sequence>
<dbReference type="HOGENOM" id="CLU_2855036_0_0_5"/>
<dbReference type="AlphaFoldDB" id="Q0FN04"/>
<name>Q0FN04_SALBH</name>